<evidence type="ECO:0000256" key="1">
    <source>
        <dbReference type="ARBA" id="ARBA00022679"/>
    </source>
</evidence>
<dbReference type="PATRIC" id="fig|1268236.3.peg.2519"/>
<dbReference type="Pfam" id="PF01923">
    <property type="entry name" value="Cob_adeno_trans"/>
    <property type="match status" value="1"/>
</dbReference>
<evidence type="ECO:0000256" key="2">
    <source>
        <dbReference type="ARBA" id="ARBA00022741"/>
    </source>
</evidence>
<keyword evidence="1 6" id="KW-0808">Transferase</keyword>
<evidence type="ECO:0000259" key="5">
    <source>
        <dbReference type="Pfam" id="PF01923"/>
    </source>
</evidence>
<dbReference type="RefSeq" id="WP_005902744.1">
    <property type="nucleotide sequence ID" value="NZ_AQGQ01000086.1"/>
</dbReference>
<proteinExistence type="predicted"/>
<dbReference type="InterPro" id="IPR036451">
    <property type="entry name" value="CblAdoTrfase-like_sf"/>
</dbReference>
<dbReference type="Proteomes" id="UP000013526">
    <property type="component" value="Unassembled WGS sequence"/>
</dbReference>
<sequence>MDQQSESNPAHDEPSAAPSERQPARQRSHKRPKDIRELCYPFIYETQFQCDYEIATDELCCQVGGVMAMLPVAPSEGEAAVFADLDKLQRLIYNLNGSVRGRLGIFEEDMAWLKERYDLYNEASRGRVTGFVLPRGPQPIPALHLCRCASKKVVRLLVRLEESGVSYDPILPRFANLLANFFFVLTVFLKQEWQVPEVSYVSINY</sequence>
<keyword evidence="7" id="KW-1185">Reference proteome</keyword>
<keyword evidence="2" id="KW-0547">Nucleotide-binding</keyword>
<evidence type="ECO:0000256" key="4">
    <source>
        <dbReference type="SAM" id="MobiDB-lite"/>
    </source>
</evidence>
<dbReference type="EMBL" id="AQGQ01000086">
    <property type="protein sequence ID" value="EOD54720.1"/>
    <property type="molecule type" value="Genomic_DNA"/>
</dbReference>
<dbReference type="GO" id="GO:0005524">
    <property type="term" value="F:ATP binding"/>
    <property type="evidence" value="ECO:0007669"/>
    <property type="project" value="UniProtKB-KW"/>
</dbReference>
<evidence type="ECO:0000256" key="3">
    <source>
        <dbReference type="ARBA" id="ARBA00022840"/>
    </source>
</evidence>
<dbReference type="AlphaFoldDB" id="R1GST2"/>
<feature type="domain" description="Cobalamin adenosyltransferase-like" evidence="5">
    <location>
        <begin position="56"/>
        <end position="187"/>
    </location>
</feature>
<organism evidence="6 7">
    <name type="scientific">Aeromonas molluscorum 848</name>
    <dbReference type="NCBI Taxonomy" id="1268236"/>
    <lineage>
        <taxon>Bacteria</taxon>
        <taxon>Pseudomonadati</taxon>
        <taxon>Pseudomonadota</taxon>
        <taxon>Gammaproteobacteria</taxon>
        <taxon>Aeromonadales</taxon>
        <taxon>Aeromonadaceae</taxon>
        <taxon>Aeromonas</taxon>
    </lineage>
</organism>
<dbReference type="SUPFAM" id="SSF89028">
    <property type="entry name" value="Cobalamin adenosyltransferase-like"/>
    <property type="match status" value="1"/>
</dbReference>
<evidence type="ECO:0000313" key="7">
    <source>
        <dbReference type="Proteomes" id="UP000013526"/>
    </source>
</evidence>
<keyword evidence="3" id="KW-0067">ATP-binding</keyword>
<reference evidence="6 7" key="1">
    <citation type="journal article" date="2013" name="Genome Announc.">
        <title>Draft Genome Sequence of Aeromonas molluscorum Strain 848TT, Isolated from Bivalve Molluscs.</title>
        <authorList>
            <person name="Spataro N."/>
            <person name="Farfan M."/>
            <person name="Albarral V."/>
            <person name="Sanglas A."/>
            <person name="Loren J.G."/>
            <person name="Fuste M.C."/>
            <person name="Bosch E."/>
        </authorList>
    </citation>
    <scope>NUCLEOTIDE SEQUENCE [LARGE SCALE GENOMIC DNA]</scope>
    <source>
        <strain evidence="6 7">848</strain>
    </source>
</reference>
<evidence type="ECO:0000313" key="6">
    <source>
        <dbReference type="EMBL" id="EOD54720.1"/>
    </source>
</evidence>
<gene>
    <name evidence="6" type="ORF">G113_12793</name>
</gene>
<accession>R1GST2</accession>
<dbReference type="GO" id="GO:0016740">
    <property type="term" value="F:transferase activity"/>
    <property type="evidence" value="ECO:0007669"/>
    <property type="project" value="UniProtKB-KW"/>
</dbReference>
<comment type="caution">
    <text evidence="6">The sequence shown here is derived from an EMBL/GenBank/DDBJ whole genome shotgun (WGS) entry which is preliminary data.</text>
</comment>
<dbReference type="OrthoDB" id="6118511at2"/>
<name>R1GST2_9GAMM</name>
<protein>
    <submittedName>
        <fullName evidence="6">Cobalmin adenosyltransferase</fullName>
    </submittedName>
</protein>
<dbReference type="InterPro" id="IPR016030">
    <property type="entry name" value="CblAdoTrfase-like"/>
</dbReference>
<feature type="region of interest" description="Disordered" evidence="4">
    <location>
        <begin position="1"/>
        <end position="30"/>
    </location>
</feature>
<dbReference type="Gene3D" id="1.20.1200.10">
    <property type="entry name" value="Cobalamin adenosyltransferase-like"/>
    <property type="match status" value="1"/>
</dbReference>